<dbReference type="OrthoDB" id="9798846at2"/>
<feature type="domain" description="FecR protein" evidence="2">
    <location>
        <begin position="116"/>
        <end position="208"/>
    </location>
</feature>
<evidence type="ECO:0000256" key="1">
    <source>
        <dbReference type="SAM" id="Phobius"/>
    </source>
</evidence>
<gene>
    <name evidence="4" type="ORF">APY04_2582</name>
</gene>
<dbReference type="Gene3D" id="2.60.120.1440">
    <property type="match status" value="1"/>
</dbReference>
<keyword evidence="1" id="KW-0812">Transmembrane</keyword>
<reference evidence="4 5" key="1">
    <citation type="submission" date="2015-10" db="EMBL/GenBank/DDBJ databases">
        <title>Transcriptomic analysis of a linuron degrading triple-species bacterial consortium.</title>
        <authorList>
            <person name="Albers P."/>
        </authorList>
    </citation>
    <scope>NUCLEOTIDE SEQUENCE [LARGE SCALE GENOMIC DNA]</scope>
    <source>
        <strain evidence="4 5">WDL6</strain>
    </source>
</reference>
<dbReference type="InterPro" id="IPR032623">
    <property type="entry name" value="FecR_N"/>
</dbReference>
<proteinExistence type="predicted"/>
<organism evidence="4 5">
    <name type="scientific">Hyphomicrobium sulfonivorans</name>
    <dbReference type="NCBI Taxonomy" id="121290"/>
    <lineage>
        <taxon>Bacteria</taxon>
        <taxon>Pseudomonadati</taxon>
        <taxon>Pseudomonadota</taxon>
        <taxon>Alphaproteobacteria</taxon>
        <taxon>Hyphomicrobiales</taxon>
        <taxon>Hyphomicrobiaceae</taxon>
        <taxon>Hyphomicrobium</taxon>
    </lineage>
</organism>
<evidence type="ECO:0000259" key="3">
    <source>
        <dbReference type="Pfam" id="PF16220"/>
    </source>
</evidence>
<dbReference type="AlphaFoldDB" id="A0A120CUB7"/>
<evidence type="ECO:0000313" key="5">
    <source>
        <dbReference type="Proteomes" id="UP000059074"/>
    </source>
</evidence>
<dbReference type="STRING" id="121290.APY04_2582"/>
<dbReference type="EMBL" id="LMTR01000074">
    <property type="protein sequence ID" value="KWT65995.1"/>
    <property type="molecule type" value="Genomic_DNA"/>
</dbReference>
<feature type="transmembrane region" description="Helical" evidence="1">
    <location>
        <begin position="89"/>
        <end position="109"/>
    </location>
</feature>
<dbReference type="InterPro" id="IPR012373">
    <property type="entry name" value="Ferrdict_sens_TM"/>
</dbReference>
<keyword evidence="1" id="KW-1133">Transmembrane helix</keyword>
<protein>
    <recommendedName>
        <fullName evidence="6">Iron siderophore sensor protein</fullName>
    </recommendedName>
</protein>
<dbReference type="PANTHER" id="PTHR30273:SF2">
    <property type="entry name" value="PROTEIN FECR"/>
    <property type="match status" value="1"/>
</dbReference>
<dbReference type="Pfam" id="PF16220">
    <property type="entry name" value="DUF4880"/>
    <property type="match status" value="1"/>
</dbReference>
<evidence type="ECO:0000313" key="4">
    <source>
        <dbReference type="EMBL" id="KWT65995.1"/>
    </source>
</evidence>
<sequence length="326" mass="35646">MLEDAIDWLLRLQDKPNDAALRRAFAQWLAQSPAHADAWQKASRGWDALGTAPPAYDHLWRGAHAAKNLPARIEPASGRNVRCWRGRMATGIAAAVCAAVLAVFVLPIMSLHMRADYMTATGETRTIQLEDGSTVTLAAGSALATRFSSSERLVDLLAGEAFFDVDPDAARPFIVSTGDVKVRVVGTAFNLRLSSRTATVELERGAIEVQLDQNGRRADELLKPGNMMVVDLSTGATVRREIAPEDIGAWRDGKLFVQDATIGEVIELLQRYQSAWIAVPDPTLADQPVTGLYDLSDPDRALRALLQPYGGHVRQLSPYLKFATRF</sequence>
<evidence type="ECO:0000259" key="2">
    <source>
        <dbReference type="Pfam" id="PF04773"/>
    </source>
</evidence>
<keyword evidence="1" id="KW-0472">Membrane</keyword>
<accession>A0A120CUB7</accession>
<dbReference type="InterPro" id="IPR006860">
    <property type="entry name" value="FecR"/>
</dbReference>
<dbReference type="Pfam" id="PF04773">
    <property type="entry name" value="FecR"/>
    <property type="match status" value="1"/>
</dbReference>
<dbReference type="PANTHER" id="PTHR30273">
    <property type="entry name" value="PERIPLASMIC SIGNAL SENSOR AND SIGMA FACTOR ACTIVATOR FECR-RELATED"/>
    <property type="match status" value="1"/>
</dbReference>
<dbReference type="PATRIC" id="fig|121290.4.peg.1453"/>
<name>A0A120CUB7_HYPSL</name>
<comment type="caution">
    <text evidence="4">The sequence shown here is derived from an EMBL/GenBank/DDBJ whole genome shotgun (WGS) entry which is preliminary data.</text>
</comment>
<dbReference type="Proteomes" id="UP000059074">
    <property type="component" value="Unassembled WGS sequence"/>
</dbReference>
<keyword evidence="5" id="KW-1185">Reference proteome</keyword>
<dbReference type="GO" id="GO:0016989">
    <property type="term" value="F:sigma factor antagonist activity"/>
    <property type="evidence" value="ECO:0007669"/>
    <property type="project" value="TreeGrafter"/>
</dbReference>
<feature type="domain" description="FecR N-terminal" evidence="3">
    <location>
        <begin position="4"/>
        <end position="44"/>
    </location>
</feature>
<evidence type="ECO:0008006" key="6">
    <source>
        <dbReference type="Google" id="ProtNLM"/>
    </source>
</evidence>
<dbReference type="PIRSF" id="PIRSF018266">
    <property type="entry name" value="FecR"/>
    <property type="match status" value="1"/>
</dbReference>